<dbReference type="InterPro" id="IPR011712">
    <property type="entry name" value="Sig_transdc_His_kin_sub3_dim/P"/>
</dbReference>
<dbReference type="Pfam" id="PF07730">
    <property type="entry name" value="HisKA_3"/>
    <property type="match status" value="1"/>
</dbReference>
<proteinExistence type="predicted"/>
<keyword evidence="5" id="KW-0902">Two-component regulatory system</keyword>
<evidence type="ECO:0000259" key="8">
    <source>
        <dbReference type="Pfam" id="PF07730"/>
    </source>
</evidence>
<keyword evidence="4 9" id="KW-0418">Kinase</keyword>
<dbReference type="Gene3D" id="3.30.565.10">
    <property type="entry name" value="Histidine kinase-like ATPase, C-terminal domain"/>
    <property type="match status" value="1"/>
</dbReference>
<evidence type="ECO:0000256" key="7">
    <source>
        <dbReference type="SAM" id="Phobius"/>
    </source>
</evidence>
<accession>A0A1M6P629</accession>
<comment type="catalytic activity">
    <reaction evidence="1">
        <text>ATP + protein L-histidine = ADP + protein N-phospho-L-histidine.</text>
        <dbReference type="EC" id="2.7.13.3"/>
    </reaction>
</comment>
<dbReference type="SUPFAM" id="SSF55874">
    <property type="entry name" value="ATPase domain of HSP90 chaperone/DNA topoisomerase II/histidine kinase"/>
    <property type="match status" value="1"/>
</dbReference>
<organism evidence="9 10">
    <name type="scientific">Alicyclobacillus tolerans</name>
    <dbReference type="NCBI Taxonomy" id="90970"/>
    <lineage>
        <taxon>Bacteria</taxon>
        <taxon>Bacillati</taxon>
        <taxon>Bacillota</taxon>
        <taxon>Bacilli</taxon>
        <taxon>Bacillales</taxon>
        <taxon>Alicyclobacillaceae</taxon>
        <taxon>Alicyclobacillus</taxon>
    </lineage>
</organism>
<keyword evidence="7" id="KW-0472">Membrane</keyword>
<dbReference type="EC" id="2.7.13.3" evidence="2"/>
<feature type="transmembrane region" description="Helical" evidence="7">
    <location>
        <begin position="58"/>
        <end position="78"/>
    </location>
</feature>
<evidence type="ECO:0000256" key="4">
    <source>
        <dbReference type="ARBA" id="ARBA00022777"/>
    </source>
</evidence>
<dbReference type="GO" id="GO:0000155">
    <property type="term" value="F:phosphorelay sensor kinase activity"/>
    <property type="evidence" value="ECO:0007669"/>
    <property type="project" value="InterPro"/>
</dbReference>
<feature type="transmembrane region" description="Helical" evidence="7">
    <location>
        <begin position="132"/>
        <end position="149"/>
    </location>
</feature>
<keyword evidence="3" id="KW-0808">Transferase</keyword>
<evidence type="ECO:0000256" key="1">
    <source>
        <dbReference type="ARBA" id="ARBA00000085"/>
    </source>
</evidence>
<dbReference type="InterPro" id="IPR036890">
    <property type="entry name" value="HATPase_C_sf"/>
</dbReference>
<sequence>MKMFNHLFFVRTSYQLLLVIPAIYLFDVHGITQRIIGFLLLILTAYLYSFAFRKPIRIWHYFSIVIQAAIILSLAWFYSIGYFYMEYYLIAIIIFSVPPLVAKKLIALTQLIFAAEAVCMIHYQHLSWGPALLVYITVSLSVFAMYFIMSQQIRLNDANLRLRQQNAEIEFLTQINERERISRELHDVMGHELASLTLGAQLAQRQLQHGHYEAAEQELKFIETAAREALNRVRQYIAVNQTRLFHEELHMISTFLEKAGWSVSTEISPCIPQNHPTLQVFAACLREISSNIVHHSEGENVWIRLLRDQTGEEEKIWMLVQNDGQSKKATGSARKGLGLMGIQSRISAADGQVFHWQGEKPKHLDLPNDLHVQSLHEGYSILLVLPLLQKTKQKIHEPHQDIEVSE</sequence>
<feature type="domain" description="Signal transduction histidine kinase subgroup 3 dimerisation and phosphoacceptor" evidence="8">
    <location>
        <begin position="177"/>
        <end position="239"/>
    </location>
</feature>
<dbReference type="STRING" id="1830138.SAMN05443507_107100"/>
<dbReference type="OrthoDB" id="9797605at2"/>
<dbReference type="PANTHER" id="PTHR24421">
    <property type="entry name" value="NITRATE/NITRITE SENSOR PROTEIN NARX-RELATED"/>
    <property type="match status" value="1"/>
</dbReference>
<dbReference type="EMBL" id="FRAF01000007">
    <property type="protein sequence ID" value="SHK03427.1"/>
    <property type="molecule type" value="Genomic_DNA"/>
</dbReference>
<evidence type="ECO:0000256" key="6">
    <source>
        <dbReference type="SAM" id="Coils"/>
    </source>
</evidence>
<dbReference type="InterPro" id="IPR050482">
    <property type="entry name" value="Sensor_HK_TwoCompSys"/>
</dbReference>
<protein>
    <recommendedName>
        <fullName evidence="2">histidine kinase</fullName>
        <ecNumber evidence="2">2.7.13.3</ecNumber>
    </recommendedName>
</protein>
<keyword evidence="6" id="KW-0175">Coiled coil</keyword>
<dbReference type="Proteomes" id="UP000184016">
    <property type="component" value="Unassembled WGS sequence"/>
</dbReference>
<evidence type="ECO:0000256" key="5">
    <source>
        <dbReference type="ARBA" id="ARBA00023012"/>
    </source>
</evidence>
<name>A0A1M6P629_9BACL</name>
<dbReference type="RefSeq" id="WP_072873557.1">
    <property type="nucleotide sequence ID" value="NZ_FRAF01000007.1"/>
</dbReference>
<evidence type="ECO:0000256" key="3">
    <source>
        <dbReference type="ARBA" id="ARBA00022679"/>
    </source>
</evidence>
<feature type="coiled-coil region" evidence="6">
    <location>
        <begin position="148"/>
        <end position="175"/>
    </location>
</feature>
<dbReference type="AlphaFoldDB" id="A0A1M6P629"/>
<dbReference type="GO" id="GO:0046983">
    <property type="term" value="F:protein dimerization activity"/>
    <property type="evidence" value="ECO:0007669"/>
    <property type="project" value="InterPro"/>
</dbReference>
<evidence type="ECO:0000256" key="2">
    <source>
        <dbReference type="ARBA" id="ARBA00012438"/>
    </source>
</evidence>
<feature type="transmembrane region" description="Helical" evidence="7">
    <location>
        <begin position="7"/>
        <end position="25"/>
    </location>
</feature>
<keyword evidence="7" id="KW-0812">Transmembrane</keyword>
<feature type="transmembrane region" description="Helical" evidence="7">
    <location>
        <begin position="31"/>
        <end position="51"/>
    </location>
</feature>
<dbReference type="GO" id="GO:0016020">
    <property type="term" value="C:membrane"/>
    <property type="evidence" value="ECO:0007669"/>
    <property type="project" value="InterPro"/>
</dbReference>
<evidence type="ECO:0000313" key="9">
    <source>
        <dbReference type="EMBL" id="SHK03427.1"/>
    </source>
</evidence>
<keyword evidence="10" id="KW-1185">Reference proteome</keyword>
<gene>
    <name evidence="9" type="ORF">SAMN05443507_107100</name>
</gene>
<reference evidence="10" key="1">
    <citation type="submission" date="2016-11" db="EMBL/GenBank/DDBJ databases">
        <authorList>
            <person name="Varghese N."/>
            <person name="Submissions S."/>
        </authorList>
    </citation>
    <scope>NUCLEOTIDE SEQUENCE [LARGE SCALE GENOMIC DNA]</scope>
    <source>
        <strain evidence="10">USBA-503</strain>
    </source>
</reference>
<dbReference type="PANTHER" id="PTHR24421:SF63">
    <property type="entry name" value="SENSOR HISTIDINE KINASE DESK"/>
    <property type="match status" value="1"/>
</dbReference>
<keyword evidence="7" id="KW-1133">Transmembrane helix</keyword>
<evidence type="ECO:0000313" key="10">
    <source>
        <dbReference type="Proteomes" id="UP000184016"/>
    </source>
</evidence>
<dbReference type="Gene3D" id="1.20.5.1930">
    <property type="match status" value="1"/>
</dbReference>